<reference evidence="2 3" key="1">
    <citation type="journal article" date="2019" name="Commun. Biol.">
        <title>The bagworm genome reveals a unique fibroin gene that provides high tensile strength.</title>
        <authorList>
            <person name="Kono N."/>
            <person name="Nakamura H."/>
            <person name="Ohtoshi R."/>
            <person name="Tomita M."/>
            <person name="Numata K."/>
            <person name="Arakawa K."/>
        </authorList>
    </citation>
    <scope>NUCLEOTIDE SEQUENCE [LARGE SCALE GENOMIC DNA]</scope>
</reference>
<protein>
    <submittedName>
        <fullName evidence="2">Uncharacterized protein</fullName>
    </submittedName>
</protein>
<sequence>MSFDQRSTQQRRPRGELETTVANFHAARYARGPREFIDPKGFAYLRDKTVHKRAGASYTPRSWRHRRKNRRQRK</sequence>
<evidence type="ECO:0000256" key="1">
    <source>
        <dbReference type="SAM" id="MobiDB-lite"/>
    </source>
</evidence>
<gene>
    <name evidence="2" type="ORF">EVAR_60846_1</name>
</gene>
<evidence type="ECO:0000313" key="3">
    <source>
        <dbReference type="Proteomes" id="UP000299102"/>
    </source>
</evidence>
<keyword evidence="3" id="KW-1185">Reference proteome</keyword>
<dbReference type="AlphaFoldDB" id="A0A4C1Y725"/>
<evidence type="ECO:0000313" key="2">
    <source>
        <dbReference type="EMBL" id="GBP71280.1"/>
    </source>
</evidence>
<proteinExistence type="predicted"/>
<name>A0A4C1Y725_EUMVA</name>
<feature type="region of interest" description="Disordered" evidence="1">
    <location>
        <begin position="51"/>
        <end position="74"/>
    </location>
</feature>
<comment type="caution">
    <text evidence="2">The sequence shown here is derived from an EMBL/GenBank/DDBJ whole genome shotgun (WGS) entry which is preliminary data.</text>
</comment>
<dbReference type="EMBL" id="BGZK01001103">
    <property type="protein sequence ID" value="GBP71280.1"/>
    <property type="molecule type" value="Genomic_DNA"/>
</dbReference>
<feature type="compositionally biased region" description="Basic residues" evidence="1">
    <location>
        <begin position="62"/>
        <end position="74"/>
    </location>
</feature>
<accession>A0A4C1Y725</accession>
<dbReference type="Proteomes" id="UP000299102">
    <property type="component" value="Unassembled WGS sequence"/>
</dbReference>
<organism evidence="2 3">
    <name type="scientific">Eumeta variegata</name>
    <name type="common">Bagworm moth</name>
    <name type="synonym">Eumeta japonica</name>
    <dbReference type="NCBI Taxonomy" id="151549"/>
    <lineage>
        <taxon>Eukaryota</taxon>
        <taxon>Metazoa</taxon>
        <taxon>Ecdysozoa</taxon>
        <taxon>Arthropoda</taxon>
        <taxon>Hexapoda</taxon>
        <taxon>Insecta</taxon>
        <taxon>Pterygota</taxon>
        <taxon>Neoptera</taxon>
        <taxon>Endopterygota</taxon>
        <taxon>Lepidoptera</taxon>
        <taxon>Glossata</taxon>
        <taxon>Ditrysia</taxon>
        <taxon>Tineoidea</taxon>
        <taxon>Psychidae</taxon>
        <taxon>Oiketicinae</taxon>
        <taxon>Eumeta</taxon>
    </lineage>
</organism>